<dbReference type="InterPro" id="IPR005135">
    <property type="entry name" value="Endo/exonuclease/phosphatase"/>
</dbReference>
<dbReference type="Gene3D" id="3.60.10.10">
    <property type="entry name" value="Endonuclease/exonuclease/phosphatase"/>
    <property type="match status" value="1"/>
</dbReference>
<evidence type="ECO:0000259" key="1">
    <source>
        <dbReference type="PROSITE" id="PS50878"/>
    </source>
</evidence>
<name>A0A8D9GTF7_BRACM</name>
<dbReference type="SUPFAM" id="SSF56672">
    <property type="entry name" value="DNA/RNA polymerases"/>
    <property type="match status" value="1"/>
</dbReference>
<proteinExistence type="predicted"/>
<dbReference type="PROSITE" id="PS50878">
    <property type="entry name" value="RT_POL"/>
    <property type="match status" value="1"/>
</dbReference>
<dbReference type="Pfam" id="PF03372">
    <property type="entry name" value="Exo_endo_phos"/>
    <property type="match status" value="1"/>
</dbReference>
<dbReference type="Proteomes" id="UP000694005">
    <property type="component" value="Chromosome A01"/>
</dbReference>
<dbReference type="InterPro" id="IPR000477">
    <property type="entry name" value="RT_dom"/>
</dbReference>
<dbReference type="Gramene" id="A01p08150.2_BraZ1">
    <property type="protein sequence ID" value="A01p08150.2_BraZ1.CDS.1"/>
    <property type="gene ID" value="A01g08150.2_BraZ1"/>
</dbReference>
<dbReference type="PANTHER" id="PTHR33116">
    <property type="entry name" value="REVERSE TRANSCRIPTASE ZINC-BINDING DOMAIN-CONTAINING PROTEIN-RELATED-RELATED"/>
    <property type="match status" value="1"/>
</dbReference>
<evidence type="ECO:0000313" key="3">
    <source>
        <dbReference type="Proteomes" id="UP000694005"/>
    </source>
</evidence>
<dbReference type="AlphaFoldDB" id="A0A8D9GTF7"/>
<dbReference type="CDD" id="cd01650">
    <property type="entry name" value="RT_nLTR_like"/>
    <property type="match status" value="1"/>
</dbReference>
<protein>
    <recommendedName>
        <fullName evidence="1">Reverse transcriptase domain-containing protein</fullName>
    </recommendedName>
</protein>
<dbReference type="InterPro" id="IPR036691">
    <property type="entry name" value="Endo/exonu/phosph_ase_sf"/>
</dbReference>
<dbReference type="GO" id="GO:0003824">
    <property type="term" value="F:catalytic activity"/>
    <property type="evidence" value="ECO:0007669"/>
    <property type="project" value="InterPro"/>
</dbReference>
<dbReference type="Pfam" id="PF00078">
    <property type="entry name" value="RVT_1"/>
    <property type="match status" value="1"/>
</dbReference>
<dbReference type="PANTHER" id="PTHR33116:SF80">
    <property type="entry name" value="REVERSE TRANSCRIPTASE ZINC-BINDING DOMAIN-CONTAINING PROTEIN"/>
    <property type="match status" value="1"/>
</dbReference>
<dbReference type="InterPro" id="IPR043502">
    <property type="entry name" value="DNA/RNA_pol_sf"/>
</dbReference>
<reference evidence="2 3" key="1">
    <citation type="submission" date="2021-07" db="EMBL/GenBank/DDBJ databases">
        <authorList>
            <consortium name="Genoscope - CEA"/>
            <person name="William W."/>
        </authorList>
    </citation>
    <scope>NUCLEOTIDE SEQUENCE [LARGE SCALE GENOMIC DNA]</scope>
</reference>
<evidence type="ECO:0000313" key="2">
    <source>
        <dbReference type="EMBL" id="CAG7886739.1"/>
    </source>
</evidence>
<dbReference type="SUPFAM" id="SSF56219">
    <property type="entry name" value="DNase I-like"/>
    <property type="match status" value="1"/>
</dbReference>
<gene>
    <name evidence="2" type="ORF">BRAPAZ1V2_A01P08150.2</name>
</gene>
<accession>A0A8D9GTF7</accession>
<sequence length="900" mass="100381">MKCFSWNIRGLNGGVRKSNVQRWIHQNRPMIGGLLETHVKQESLDNLMSTTFPGWRFDSNHSEEAENGRIVVMWNPRISVVVYLKSEQLMVCGVFDPASRISFTVGFVYAYNERSQRIALWSSLVQLSLSSSIRNSPWLVLGVFNQVLSTDEAYSLYPVDLCIGGMGDFQDCIDDSGVFDLSFRGCPFTWTNKSPSNPKSRKLDRALVNEAWMEVFPNSNALFDAPGSSDHSPCLITVSDSAEHRKSRFTFFSFFETHPEYLKRLSEAWTSPVSRAGPMSTLYLKLRAAKNCCKAINQSRFSNIEKRTREAFEKLQDIQEQVLHSPSPLLFSAEAAARDEWLILAAAEQNFFQLKSRVRWLCKGDLNTRFFHKSVKANLSRNIIHFLTDGNNTRVYGVQEMKDLAVRFYSFLQGRSNIAVTPYAGSAIALIHPYRCSESLSACLAELPSTEGITSIVFALPKGKAPGPDGFSAEFFTSSWNLVGLDVTNAVKHFFTTKMMSRQTNATVISLIPKISGASSLSDFRPVSLCNTVYKVISKVLAHRLKRITKDAVQQNQVGFVSGRVLSDNVLLASELVADFHKPGRISRGCLQVDITKAYDSVEWEFIMNILSAFQLPPLFMDWIWACISTPYYSVSLNGELAGFFPGEKGLRQGDPISSSLFVLAMDVLSKELDLAAREGRFGIHPKCAFPLVTHLSFADDLLIFFDGTADSLRGIMQVLRDFQRKSGLALNLRKTSVFLDGNDRVAAQSVATDFGLTQGSLPVKYLGLPLSSRRLGRIGYQPLLDKVRQRISSWTARHLSFSGKAPIASSVIYSIINFWAAVFPLPQGCLEELERMCNAFLWSGAPNSAKGAKVSWDSVCTPKESGGLGLKRLVGLNELYGVKLIWKLFEAVIRCGWPG</sequence>
<organism evidence="2 3">
    <name type="scientific">Brassica campestris</name>
    <name type="common">Field mustard</name>
    <dbReference type="NCBI Taxonomy" id="3711"/>
    <lineage>
        <taxon>Eukaryota</taxon>
        <taxon>Viridiplantae</taxon>
        <taxon>Streptophyta</taxon>
        <taxon>Embryophyta</taxon>
        <taxon>Tracheophyta</taxon>
        <taxon>Spermatophyta</taxon>
        <taxon>Magnoliopsida</taxon>
        <taxon>eudicotyledons</taxon>
        <taxon>Gunneridae</taxon>
        <taxon>Pentapetalae</taxon>
        <taxon>rosids</taxon>
        <taxon>malvids</taxon>
        <taxon>Brassicales</taxon>
        <taxon>Brassicaceae</taxon>
        <taxon>Brassiceae</taxon>
        <taxon>Brassica</taxon>
    </lineage>
</organism>
<feature type="domain" description="Reverse transcriptase" evidence="1">
    <location>
        <begin position="493"/>
        <end position="771"/>
    </location>
</feature>
<dbReference type="EMBL" id="LS974617">
    <property type="protein sequence ID" value="CAG7886739.1"/>
    <property type="molecule type" value="Genomic_DNA"/>
</dbReference>